<dbReference type="EMBL" id="LUTP01000017">
    <property type="protein sequence ID" value="OSN05934.1"/>
    <property type="molecule type" value="Genomic_DNA"/>
</dbReference>
<evidence type="ECO:0000313" key="2">
    <source>
        <dbReference type="EMBL" id="OSN05934.1"/>
    </source>
</evidence>
<evidence type="ECO:0000313" key="3">
    <source>
        <dbReference type="Proteomes" id="UP000194020"/>
    </source>
</evidence>
<dbReference type="Proteomes" id="UP000194020">
    <property type="component" value="Unassembled WGS sequence"/>
</dbReference>
<protein>
    <submittedName>
        <fullName evidence="2">Uncharacterized protein</fullName>
    </submittedName>
</protein>
<evidence type="ECO:0000256" key="1">
    <source>
        <dbReference type="SAM" id="MobiDB-lite"/>
    </source>
</evidence>
<accession>A0A1X3RVG6</accession>
<reference evidence="2 3" key="1">
    <citation type="submission" date="2016-02" db="EMBL/GenBank/DDBJ databases">
        <title>Species-wide whole genome sequencing reveals diversity, host range in Lonsdalea quercina.</title>
        <authorList>
            <person name="Li Y."/>
        </authorList>
    </citation>
    <scope>NUCLEOTIDE SEQUENCE [LARGE SCALE GENOMIC DNA]</scope>
    <source>
        <strain evidence="2 3">LMG 26264</strain>
    </source>
</reference>
<comment type="caution">
    <text evidence="2">The sequence shown here is derived from an EMBL/GenBank/DDBJ whole genome shotgun (WGS) entry which is preliminary data.</text>
</comment>
<dbReference type="AlphaFoldDB" id="A0A1X3RVG6"/>
<gene>
    <name evidence="2" type="ORF">AU511_08545</name>
</gene>
<sequence length="69" mass="7854">MNHQERSYNISEWLSQQRPPRANAQRRGRNALASGETHLIASALWNDSEPDIEVMQSSSPQGEETIFQT</sequence>
<proteinExistence type="predicted"/>
<name>A0A1X3RVG6_9GAMM</name>
<organism evidence="2 3">
    <name type="scientific">Lonsdalea iberica</name>
    <dbReference type="NCBI Taxonomy" id="1082703"/>
    <lineage>
        <taxon>Bacteria</taxon>
        <taxon>Pseudomonadati</taxon>
        <taxon>Pseudomonadota</taxon>
        <taxon>Gammaproteobacteria</taxon>
        <taxon>Enterobacterales</taxon>
        <taxon>Pectobacteriaceae</taxon>
        <taxon>Lonsdalea</taxon>
    </lineage>
</organism>
<feature type="region of interest" description="Disordered" evidence="1">
    <location>
        <begin position="1"/>
        <end position="31"/>
    </location>
</feature>